<evidence type="ECO:0000313" key="2">
    <source>
        <dbReference type="EMBL" id="RXR21883.1"/>
    </source>
</evidence>
<dbReference type="AlphaFoldDB" id="A0A4Q1K814"/>
<keyword evidence="3" id="KW-1185">Reference proteome</keyword>
<keyword evidence="2" id="KW-0808">Transferase</keyword>
<organism evidence="2 3">
    <name type="scientific">Flavobacterium stagni</name>
    <dbReference type="NCBI Taxonomy" id="2506421"/>
    <lineage>
        <taxon>Bacteria</taxon>
        <taxon>Pseudomonadati</taxon>
        <taxon>Bacteroidota</taxon>
        <taxon>Flavobacteriia</taxon>
        <taxon>Flavobacteriales</taxon>
        <taxon>Flavobacteriaceae</taxon>
        <taxon>Flavobacterium</taxon>
    </lineage>
</organism>
<proteinExistence type="predicted"/>
<dbReference type="RefSeq" id="WP_129461857.1">
    <property type="nucleotide sequence ID" value="NZ_SBKN01000006.1"/>
</dbReference>
<dbReference type="Gene3D" id="3.40.50.2000">
    <property type="entry name" value="Glycogen Phosphorylase B"/>
    <property type="match status" value="2"/>
</dbReference>
<dbReference type="SUPFAM" id="SSF53756">
    <property type="entry name" value="UDP-Glycosyltransferase/glycogen phosphorylase"/>
    <property type="match status" value="1"/>
</dbReference>
<feature type="domain" description="Glycosyl transferase family 1" evidence="1">
    <location>
        <begin position="224"/>
        <end position="368"/>
    </location>
</feature>
<comment type="caution">
    <text evidence="2">The sequence shown here is derived from an EMBL/GenBank/DDBJ whole genome shotgun (WGS) entry which is preliminary data.</text>
</comment>
<accession>A0A4Q1K814</accession>
<dbReference type="OrthoDB" id="798298at2"/>
<name>A0A4Q1K814_9FLAO</name>
<gene>
    <name evidence="2" type="ORF">EQG61_10395</name>
</gene>
<dbReference type="InterPro" id="IPR001296">
    <property type="entry name" value="Glyco_trans_1"/>
</dbReference>
<dbReference type="Pfam" id="PF00534">
    <property type="entry name" value="Glycos_transf_1"/>
    <property type="match status" value="1"/>
</dbReference>
<sequence length="408" mass="46649">MDKKRLLFVMNNLHCGGAEKALVSLLQTLDYEQFEVDLLLFRKEGLFLKQVPKTVNLLEAPSEYSYFDMSFLKAILKAFVSLKWPIIWNRIAFTKVYKSESHPGIREQKTWKYISASLPKLKGHYDLAVGFLENAPNNYCIEKVSAHYKLGMIHSDYEALGLDPQRDLHYFEKFTYVATISEQCVAVLQRNFTSISNKFILLKNITAVQLIHQLAKEPIAFTKSALDLVTIGRLVPLKGFDLLLDAAAQLKDSGLVFKWYIIGDGPMREELRQQISHLQLTEQVFLLGLLENPYPYLEQCDFYVHTSKYEGKSVAIDEAKILGKPIIVTNFSTVKDQIIHQQTGWIVEMDGKAIANAIQFFVENKAIATTLRQQLALEEMTTEDEVEKIVQIAHKGTLLTLEHKQNEN</sequence>
<evidence type="ECO:0000259" key="1">
    <source>
        <dbReference type="Pfam" id="PF00534"/>
    </source>
</evidence>
<dbReference type="Proteomes" id="UP000289857">
    <property type="component" value="Unassembled WGS sequence"/>
</dbReference>
<dbReference type="GO" id="GO:0016757">
    <property type="term" value="F:glycosyltransferase activity"/>
    <property type="evidence" value="ECO:0007669"/>
    <property type="project" value="InterPro"/>
</dbReference>
<dbReference type="PANTHER" id="PTHR12526">
    <property type="entry name" value="GLYCOSYLTRANSFERASE"/>
    <property type="match status" value="1"/>
</dbReference>
<evidence type="ECO:0000313" key="3">
    <source>
        <dbReference type="Proteomes" id="UP000289857"/>
    </source>
</evidence>
<reference evidence="3" key="1">
    <citation type="submission" date="2019-01" db="EMBL/GenBank/DDBJ databases">
        <title>Cytophagaceae bacterium strain CAR-16.</title>
        <authorList>
            <person name="Chen W.-M."/>
        </authorList>
    </citation>
    <scope>NUCLEOTIDE SEQUENCE [LARGE SCALE GENOMIC DNA]</scope>
    <source>
        <strain evidence="3">WWJ-16</strain>
    </source>
</reference>
<protein>
    <submittedName>
        <fullName evidence="2">Glycosyltransferase</fullName>
    </submittedName>
</protein>
<dbReference type="EMBL" id="SBKN01000006">
    <property type="protein sequence ID" value="RXR21883.1"/>
    <property type="molecule type" value="Genomic_DNA"/>
</dbReference>
<dbReference type="CDD" id="cd03811">
    <property type="entry name" value="GT4_GT28_WabH-like"/>
    <property type="match status" value="1"/>
</dbReference>